<accession>A0A699RT09</accession>
<evidence type="ECO:0000313" key="2">
    <source>
        <dbReference type="EMBL" id="GFC88167.1"/>
    </source>
</evidence>
<feature type="non-terminal residue" evidence="2">
    <location>
        <position position="1"/>
    </location>
</feature>
<keyword evidence="2" id="KW-0808">Transferase</keyword>
<feature type="compositionally biased region" description="Basic and acidic residues" evidence="1">
    <location>
        <begin position="57"/>
        <end position="68"/>
    </location>
</feature>
<keyword evidence="2" id="KW-0695">RNA-directed DNA polymerase</keyword>
<name>A0A699RT09_TANCI</name>
<feature type="region of interest" description="Disordered" evidence="1">
    <location>
        <begin position="1"/>
        <end position="79"/>
    </location>
</feature>
<feature type="compositionally biased region" description="Polar residues" evidence="1">
    <location>
        <begin position="70"/>
        <end position="79"/>
    </location>
</feature>
<organism evidence="2">
    <name type="scientific">Tanacetum cinerariifolium</name>
    <name type="common">Dalmatian daisy</name>
    <name type="synonym">Chrysanthemum cinerariifolium</name>
    <dbReference type="NCBI Taxonomy" id="118510"/>
    <lineage>
        <taxon>Eukaryota</taxon>
        <taxon>Viridiplantae</taxon>
        <taxon>Streptophyta</taxon>
        <taxon>Embryophyta</taxon>
        <taxon>Tracheophyta</taxon>
        <taxon>Spermatophyta</taxon>
        <taxon>Magnoliopsida</taxon>
        <taxon>eudicotyledons</taxon>
        <taxon>Gunneridae</taxon>
        <taxon>Pentapetalae</taxon>
        <taxon>asterids</taxon>
        <taxon>campanulids</taxon>
        <taxon>Asterales</taxon>
        <taxon>Asteraceae</taxon>
        <taxon>Asteroideae</taxon>
        <taxon>Anthemideae</taxon>
        <taxon>Anthemidinae</taxon>
        <taxon>Tanacetum</taxon>
    </lineage>
</organism>
<sequence length="114" mass="12065">NMFGQFMKMNTASSSGSKTLPGNTITNPKEDLKGITTRSGTAYQGPTIPTTSSSPVVERKTEATKDMVHPTNNGSTKDVQPLVVQSESLILTSEPVISPIIEHVASPVSAPRPN</sequence>
<keyword evidence="2" id="KW-0548">Nucleotidyltransferase</keyword>
<feature type="compositionally biased region" description="Polar residues" evidence="1">
    <location>
        <begin position="8"/>
        <end position="27"/>
    </location>
</feature>
<dbReference type="AlphaFoldDB" id="A0A699RT09"/>
<dbReference type="GO" id="GO:0003964">
    <property type="term" value="F:RNA-directed DNA polymerase activity"/>
    <property type="evidence" value="ECO:0007669"/>
    <property type="project" value="UniProtKB-KW"/>
</dbReference>
<comment type="caution">
    <text evidence="2">The sequence shown here is derived from an EMBL/GenBank/DDBJ whole genome shotgun (WGS) entry which is preliminary data.</text>
</comment>
<reference evidence="2" key="1">
    <citation type="journal article" date="2019" name="Sci. Rep.">
        <title>Draft genome of Tanacetum cinerariifolium, the natural source of mosquito coil.</title>
        <authorList>
            <person name="Yamashiro T."/>
            <person name="Shiraishi A."/>
            <person name="Satake H."/>
            <person name="Nakayama K."/>
        </authorList>
    </citation>
    <scope>NUCLEOTIDE SEQUENCE</scope>
</reference>
<dbReference type="EMBL" id="BKCJ011114119">
    <property type="protein sequence ID" value="GFC88167.1"/>
    <property type="molecule type" value="Genomic_DNA"/>
</dbReference>
<evidence type="ECO:0000256" key="1">
    <source>
        <dbReference type="SAM" id="MobiDB-lite"/>
    </source>
</evidence>
<protein>
    <submittedName>
        <fullName evidence="2">Reverse transcriptase domain-containing protein</fullName>
    </submittedName>
</protein>
<proteinExistence type="predicted"/>
<gene>
    <name evidence="2" type="ORF">Tci_860137</name>
</gene>
<feature type="compositionally biased region" description="Polar residues" evidence="1">
    <location>
        <begin position="36"/>
        <end position="55"/>
    </location>
</feature>